<sequence>MEAFFLFRLHEDYKANLIDADCPNPLIFAQLLVSELLLIAPPWASLDNAALAAAAAVQADGGGTDAFAAAADAWAAAVSAEGRQQFNTGMVMAKGASPFQQHLMVAAPAAWPLRKAMAQVQRTMEAADSVAPGAVLRSLRRPRRGTRSSCQPHSVLALTRFLPPEERVDGLQKGPDVVLQKACWEMEESRGEAALLIESLESAEQRRQVIRQVDFVIAHCRESLEWLSAKLKRVPAGAALFVYEKCGGKLQPEELAAVAGKSKFQSITVVQRPDEGSTRGDECSAYLTHIVGHHTDLADFTVFLQSDPYDHLHFDFLDLVLRSIAAGTHTQPFLALNGPRHVRTLTPCLQSVHEEIFGTNLTELLGPYCCAQFVVSRDAIRAHSLDFYGQMLSLTDGSRSVDLCGIEGTKRSTQCYGFEFLWHVVFGQEVDPPSREEPAVSLLVSLFLSLLLVLLLLFVCLFVSLLVCLFIC</sequence>
<protein>
    <submittedName>
        <fullName evidence="2">Uncharacterized protein</fullName>
    </submittedName>
</protein>
<dbReference type="PANTHER" id="PTHR37490">
    <property type="entry name" value="EXPRESSED PROTEIN"/>
    <property type="match status" value="1"/>
</dbReference>
<keyword evidence="1" id="KW-1133">Transmembrane helix</keyword>
<evidence type="ECO:0000313" key="2">
    <source>
        <dbReference type="EMBL" id="CAE8667466.1"/>
    </source>
</evidence>
<comment type="caution">
    <text evidence="2">The sequence shown here is derived from an EMBL/GenBank/DDBJ whole genome shotgun (WGS) entry which is preliminary data.</text>
</comment>
<keyword evidence="1" id="KW-0812">Transmembrane</keyword>
<dbReference type="Proteomes" id="UP000626109">
    <property type="component" value="Unassembled WGS sequence"/>
</dbReference>
<dbReference type="PANTHER" id="PTHR37490:SF2">
    <property type="match status" value="1"/>
</dbReference>
<organism evidence="2 3">
    <name type="scientific">Polarella glacialis</name>
    <name type="common">Dinoflagellate</name>
    <dbReference type="NCBI Taxonomy" id="89957"/>
    <lineage>
        <taxon>Eukaryota</taxon>
        <taxon>Sar</taxon>
        <taxon>Alveolata</taxon>
        <taxon>Dinophyceae</taxon>
        <taxon>Suessiales</taxon>
        <taxon>Suessiaceae</taxon>
        <taxon>Polarella</taxon>
    </lineage>
</organism>
<accession>A0A813J6N7</accession>
<proteinExistence type="predicted"/>
<gene>
    <name evidence="2" type="ORF">PGLA2088_LOCUS16581</name>
</gene>
<evidence type="ECO:0000256" key="1">
    <source>
        <dbReference type="SAM" id="Phobius"/>
    </source>
</evidence>
<name>A0A813J6N7_POLGL</name>
<dbReference type="InterPro" id="IPR021838">
    <property type="entry name" value="DUF3431"/>
</dbReference>
<feature type="transmembrane region" description="Helical" evidence="1">
    <location>
        <begin position="442"/>
        <end position="471"/>
    </location>
</feature>
<evidence type="ECO:0000313" key="3">
    <source>
        <dbReference type="Proteomes" id="UP000626109"/>
    </source>
</evidence>
<dbReference type="EMBL" id="CAJNNW010021090">
    <property type="protein sequence ID" value="CAE8667466.1"/>
    <property type="molecule type" value="Genomic_DNA"/>
</dbReference>
<reference evidence="2" key="1">
    <citation type="submission" date="2021-02" db="EMBL/GenBank/DDBJ databases">
        <authorList>
            <person name="Dougan E. K."/>
            <person name="Rhodes N."/>
            <person name="Thang M."/>
            <person name="Chan C."/>
        </authorList>
    </citation>
    <scope>NUCLEOTIDE SEQUENCE</scope>
</reference>
<keyword evidence="1" id="KW-0472">Membrane</keyword>
<dbReference type="AlphaFoldDB" id="A0A813J6N7"/>
<dbReference type="Pfam" id="PF11913">
    <property type="entry name" value="DUF3431"/>
    <property type="match status" value="1"/>
</dbReference>